<name>A0A5M3W0G8_9ACTN</name>
<dbReference type="InterPro" id="IPR041581">
    <property type="entry name" value="Glyoxalase_6"/>
</dbReference>
<organism evidence="2 3">
    <name type="scientific">Acrocarpospora corrugata</name>
    <dbReference type="NCBI Taxonomy" id="35763"/>
    <lineage>
        <taxon>Bacteria</taxon>
        <taxon>Bacillati</taxon>
        <taxon>Actinomycetota</taxon>
        <taxon>Actinomycetes</taxon>
        <taxon>Streptosporangiales</taxon>
        <taxon>Streptosporangiaceae</taxon>
        <taxon>Acrocarpospora</taxon>
    </lineage>
</organism>
<dbReference type="Proteomes" id="UP000334990">
    <property type="component" value="Unassembled WGS sequence"/>
</dbReference>
<dbReference type="Pfam" id="PF18029">
    <property type="entry name" value="Glyoxalase_6"/>
    <property type="match status" value="1"/>
</dbReference>
<dbReference type="AlphaFoldDB" id="A0A5M3W0G8"/>
<feature type="domain" description="VOC" evidence="1">
    <location>
        <begin position="1"/>
        <end position="110"/>
    </location>
</feature>
<dbReference type="InterPro" id="IPR037523">
    <property type="entry name" value="VOC_core"/>
</dbReference>
<dbReference type="PANTHER" id="PTHR35908:SF1">
    <property type="entry name" value="CONSERVED PROTEIN"/>
    <property type="match status" value="1"/>
</dbReference>
<dbReference type="RefSeq" id="WP_218034365.1">
    <property type="nucleotide sequence ID" value="NZ_BAAABN010000030.1"/>
</dbReference>
<dbReference type="EMBL" id="BLAD01000053">
    <property type="protein sequence ID" value="GES01769.1"/>
    <property type="molecule type" value="Genomic_DNA"/>
</dbReference>
<dbReference type="SUPFAM" id="SSF54593">
    <property type="entry name" value="Glyoxalase/Bleomycin resistance protein/Dihydroxybiphenyl dioxygenase"/>
    <property type="match status" value="1"/>
</dbReference>
<evidence type="ECO:0000313" key="2">
    <source>
        <dbReference type="EMBL" id="GES01769.1"/>
    </source>
</evidence>
<reference evidence="2 3" key="1">
    <citation type="submission" date="2019-10" db="EMBL/GenBank/DDBJ databases">
        <title>Whole genome shotgun sequence of Acrocarpospora corrugata NBRC 13972.</title>
        <authorList>
            <person name="Ichikawa N."/>
            <person name="Kimura A."/>
            <person name="Kitahashi Y."/>
            <person name="Komaki H."/>
            <person name="Oguchi A."/>
        </authorList>
    </citation>
    <scope>NUCLEOTIDE SEQUENCE [LARGE SCALE GENOMIC DNA]</scope>
    <source>
        <strain evidence="2 3">NBRC 13972</strain>
    </source>
</reference>
<gene>
    <name evidence="2" type="ORF">Acor_38330</name>
</gene>
<dbReference type="Gene3D" id="3.10.180.10">
    <property type="entry name" value="2,3-Dihydroxybiphenyl 1,2-Dioxygenase, domain 1"/>
    <property type="match status" value="1"/>
</dbReference>
<proteinExistence type="predicted"/>
<dbReference type="InterPro" id="IPR029068">
    <property type="entry name" value="Glyas_Bleomycin-R_OHBP_Dase"/>
</dbReference>
<dbReference type="PANTHER" id="PTHR35908">
    <property type="entry name" value="HYPOTHETICAL FUSION PROTEIN"/>
    <property type="match status" value="1"/>
</dbReference>
<sequence>MAQIVVDCRVPEELAEFWVRVVGGVVVHRDPGWSYVDPPAGVRIAFQRVPEGKVTKNRLHLDVTVDDVEAAAKDAMLAGASPVGVVQRDAQGAFQVIQDPEGNEFCFVSTDGVTPSR</sequence>
<dbReference type="PROSITE" id="PS51819">
    <property type="entry name" value="VOC"/>
    <property type="match status" value="1"/>
</dbReference>
<evidence type="ECO:0000313" key="3">
    <source>
        <dbReference type="Proteomes" id="UP000334990"/>
    </source>
</evidence>
<dbReference type="CDD" id="cd06587">
    <property type="entry name" value="VOC"/>
    <property type="match status" value="1"/>
</dbReference>
<keyword evidence="3" id="KW-1185">Reference proteome</keyword>
<comment type="caution">
    <text evidence="2">The sequence shown here is derived from an EMBL/GenBank/DDBJ whole genome shotgun (WGS) entry which is preliminary data.</text>
</comment>
<protein>
    <submittedName>
        <fullName evidence="2">Glyoxalase</fullName>
    </submittedName>
</protein>
<accession>A0A5M3W0G8</accession>
<evidence type="ECO:0000259" key="1">
    <source>
        <dbReference type="PROSITE" id="PS51819"/>
    </source>
</evidence>